<sequence>MFEASGESEDGTKCRCTAVHDLLDGSVAEGNFDALRFLAQEGGDLVIAVTTSIIPYLVMAAPGP</sequence>
<accession>A0ABT9ED08</accession>
<proteinExistence type="predicted"/>
<evidence type="ECO:0000313" key="2">
    <source>
        <dbReference type="Proteomes" id="UP001243009"/>
    </source>
</evidence>
<reference evidence="1 2" key="1">
    <citation type="submission" date="2023-08" db="EMBL/GenBank/DDBJ databases">
        <title>The draft genome sequence of Paracraurococcus sp. LOR1-02.</title>
        <authorList>
            <person name="Kingkaew E."/>
            <person name="Tanasupawat S."/>
        </authorList>
    </citation>
    <scope>NUCLEOTIDE SEQUENCE [LARGE SCALE GENOMIC DNA]</scope>
    <source>
        <strain evidence="1 2">LOR1-02</strain>
    </source>
</reference>
<dbReference type="Proteomes" id="UP001243009">
    <property type="component" value="Unassembled WGS sequence"/>
</dbReference>
<organism evidence="1 2">
    <name type="scientific">Paracraurococcus lichenis</name>
    <dbReference type="NCBI Taxonomy" id="3064888"/>
    <lineage>
        <taxon>Bacteria</taxon>
        <taxon>Pseudomonadati</taxon>
        <taxon>Pseudomonadota</taxon>
        <taxon>Alphaproteobacteria</taxon>
        <taxon>Acetobacterales</taxon>
        <taxon>Roseomonadaceae</taxon>
        <taxon>Paracraurococcus</taxon>
    </lineage>
</organism>
<gene>
    <name evidence="1" type="ORF">Q7A36_37735</name>
</gene>
<protein>
    <submittedName>
        <fullName evidence="1">Uncharacterized protein</fullName>
    </submittedName>
</protein>
<dbReference type="EMBL" id="JAUTWS010000165">
    <property type="protein sequence ID" value="MDO9714103.1"/>
    <property type="molecule type" value="Genomic_DNA"/>
</dbReference>
<dbReference type="RefSeq" id="WP_305108943.1">
    <property type="nucleotide sequence ID" value="NZ_JAUTWS010000165.1"/>
</dbReference>
<keyword evidence="2" id="KW-1185">Reference proteome</keyword>
<evidence type="ECO:0000313" key="1">
    <source>
        <dbReference type="EMBL" id="MDO9714103.1"/>
    </source>
</evidence>
<name>A0ABT9ED08_9PROT</name>
<comment type="caution">
    <text evidence="1">The sequence shown here is derived from an EMBL/GenBank/DDBJ whole genome shotgun (WGS) entry which is preliminary data.</text>
</comment>